<dbReference type="RefSeq" id="WP_378205379.1">
    <property type="nucleotide sequence ID" value="NZ_JBHLZP010000166.1"/>
</dbReference>
<comment type="caution">
    <text evidence="3">The sequence shown here is derived from an EMBL/GenBank/DDBJ whole genome shotgun (WGS) entry which is preliminary data.</text>
</comment>
<accession>A0ABV5YIK6</accession>
<feature type="domain" description="Lactate racemase C-terminal" evidence="2">
    <location>
        <begin position="273"/>
        <end position="416"/>
    </location>
</feature>
<sequence length="424" mass="45265">MKVRLAYGETGLDVDVDPKATTVVEPVHHEAAHDQVGVLTAALRSPVAGPPLRERVRPGQTVAISVCDGTRPQPRHLMVPAVLAELDGIVDPGDVVILVATGTHRGNSEAELRQMLGGEVVDHVRVVNHDARDRRQLTWMGTFGDEVPVWLNREWAEADVRITTGFVEPHFFAGFSGGPKLVAPGLAALETVLVLHDATRIGSPRATWGITHGNPVHDDVRAIAEATGVTFALDVVLNRDKEIVAAFGGDLPAMHAAATAAGKRMAMRPVPEPFDVVVTTNSGFPLDQNLYQAVKGMSAAYQVVRPGGTIVCAAECRDGFPDHGSYRQVLASAASPRHLLENIAARSAGETVPDQWQVQIQARIQCDSRVVMHTSYLSDDDLASAHLRQTGDVSETVAQALAAAGPDARVCVLPEGPQTIPYLS</sequence>
<protein>
    <submittedName>
        <fullName evidence="3">Nickel-dependent lactate racemase</fullName>
    </submittedName>
</protein>
<dbReference type="PANTHER" id="PTHR33171:SF17">
    <property type="entry name" value="LARA-LIKE N-TERMINAL DOMAIN-CONTAINING PROTEIN"/>
    <property type="match status" value="1"/>
</dbReference>
<dbReference type="Gene3D" id="3.90.226.30">
    <property type="match status" value="1"/>
</dbReference>
<dbReference type="InterPro" id="IPR043166">
    <property type="entry name" value="LarA-like_C"/>
</dbReference>
<dbReference type="Proteomes" id="UP001589627">
    <property type="component" value="Unassembled WGS sequence"/>
</dbReference>
<evidence type="ECO:0000259" key="2">
    <source>
        <dbReference type="Pfam" id="PF21113"/>
    </source>
</evidence>
<dbReference type="EMBL" id="JBHLZP010000166">
    <property type="protein sequence ID" value="MFB9834897.1"/>
    <property type="molecule type" value="Genomic_DNA"/>
</dbReference>
<keyword evidence="4" id="KW-1185">Reference proteome</keyword>
<dbReference type="InterPro" id="IPR048520">
    <property type="entry name" value="LarA_C"/>
</dbReference>
<name>A0ABV5YIK6_9ACTN</name>
<dbReference type="InterPro" id="IPR018657">
    <property type="entry name" value="LarA-like_N"/>
</dbReference>
<dbReference type="InterPro" id="IPR048068">
    <property type="entry name" value="LarA-like"/>
</dbReference>
<dbReference type="Gene3D" id="3.40.50.11440">
    <property type="match status" value="1"/>
</dbReference>
<evidence type="ECO:0000313" key="4">
    <source>
        <dbReference type="Proteomes" id="UP001589627"/>
    </source>
</evidence>
<dbReference type="Pfam" id="PF09861">
    <property type="entry name" value="Lar_N"/>
    <property type="match status" value="1"/>
</dbReference>
<evidence type="ECO:0000259" key="1">
    <source>
        <dbReference type="Pfam" id="PF09861"/>
    </source>
</evidence>
<feature type="domain" description="LarA-like N-terminal" evidence="1">
    <location>
        <begin position="7"/>
        <end position="209"/>
    </location>
</feature>
<organism evidence="3 4">
    <name type="scientific">Actinoallomurus acaciae</name>
    <dbReference type="NCBI Taxonomy" id="502577"/>
    <lineage>
        <taxon>Bacteria</taxon>
        <taxon>Bacillati</taxon>
        <taxon>Actinomycetota</taxon>
        <taxon>Actinomycetes</taxon>
        <taxon>Streptosporangiales</taxon>
        <taxon>Thermomonosporaceae</taxon>
        <taxon>Actinoallomurus</taxon>
    </lineage>
</organism>
<evidence type="ECO:0000313" key="3">
    <source>
        <dbReference type="EMBL" id="MFB9834897.1"/>
    </source>
</evidence>
<dbReference type="Pfam" id="PF21113">
    <property type="entry name" value="LarA_C"/>
    <property type="match status" value="1"/>
</dbReference>
<dbReference type="PANTHER" id="PTHR33171">
    <property type="entry name" value="LAR_N DOMAIN-CONTAINING PROTEIN"/>
    <property type="match status" value="1"/>
</dbReference>
<gene>
    <name evidence="3" type="primary">larA</name>
    <name evidence="3" type="ORF">ACFFNX_22175</name>
</gene>
<reference evidence="3 4" key="1">
    <citation type="submission" date="2024-09" db="EMBL/GenBank/DDBJ databases">
        <authorList>
            <person name="Sun Q."/>
            <person name="Mori K."/>
        </authorList>
    </citation>
    <scope>NUCLEOTIDE SEQUENCE [LARGE SCALE GENOMIC DNA]</scope>
    <source>
        <strain evidence="3 4">TBRC 0563</strain>
    </source>
</reference>
<dbReference type="NCBIfam" id="NF033504">
    <property type="entry name" value="Ni_dep_LarA"/>
    <property type="match status" value="1"/>
</dbReference>
<proteinExistence type="predicted"/>
<dbReference type="InterPro" id="IPR047926">
    <property type="entry name" value="Ni_dep_LarA"/>
</dbReference>